<reference evidence="2" key="1">
    <citation type="submission" date="2018-06" db="EMBL/GenBank/DDBJ databases">
        <authorList>
            <person name="Zhirakovskaya E."/>
        </authorList>
    </citation>
    <scope>NUCLEOTIDE SEQUENCE</scope>
</reference>
<evidence type="ECO:0000313" key="2">
    <source>
        <dbReference type="EMBL" id="VAW22716.1"/>
    </source>
</evidence>
<organism evidence="2">
    <name type="scientific">hydrothermal vent metagenome</name>
    <dbReference type="NCBI Taxonomy" id="652676"/>
    <lineage>
        <taxon>unclassified sequences</taxon>
        <taxon>metagenomes</taxon>
        <taxon>ecological metagenomes</taxon>
    </lineage>
</organism>
<keyword evidence="1" id="KW-1133">Transmembrane helix</keyword>
<gene>
    <name evidence="2" type="ORF">MNBD_BACTEROID01-1028</name>
</gene>
<accession>A0A3B0UST0</accession>
<sequence length="187" mass="21790">MDKKRGGIEELILKNLEQLNDSEPMEGHFERFEAKLAKQSKQKNSIFRIAWKVAAVAVFAFLAVNQAIIYFSPAHKQITTLSAVSREYSEVEAYYTNAISTDLTQWEQMYNAGLLTEEDNKMMQNNLEEFDQRYSELQEELNANPYDERVINAMLEYYQTKLNVINLIISKLKEVKMINNTKDETEI</sequence>
<dbReference type="AlphaFoldDB" id="A0A3B0UST0"/>
<proteinExistence type="predicted"/>
<protein>
    <recommendedName>
        <fullName evidence="3">Anti-sigma factor</fullName>
    </recommendedName>
</protein>
<evidence type="ECO:0000256" key="1">
    <source>
        <dbReference type="SAM" id="Phobius"/>
    </source>
</evidence>
<dbReference type="EMBL" id="UOEP01000177">
    <property type="protein sequence ID" value="VAW22716.1"/>
    <property type="molecule type" value="Genomic_DNA"/>
</dbReference>
<feature type="transmembrane region" description="Helical" evidence="1">
    <location>
        <begin position="49"/>
        <end position="71"/>
    </location>
</feature>
<name>A0A3B0UST0_9ZZZZ</name>
<keyword evidence="1" id="KW-0472">Membrane</keyword>
<evidence type="ECO:0008006" key="3">
    <source>
        <dbReference type="Google" id="ProtNLM"/>
    </source>
</evidence>
<keyword evidence="1" id="KW-0812">Transmembrane</keyword>